<dbReference type="Proteomes" id="UP000245626">
    <property type="component" value="Unassembled WGS sequence"/>
</dbReference>
<name>A0ACD0P594_9BASI</name>
<dbReference type="EMBL" id="KZ819738">
    <property type="protein sequence ID" value="PWN53167.1"/>
    <property type="molecule type" value="Genomic_DNA"/>
</dbReference>
<protein>
    <submittedName>
        <fullName evidence="1">Bola-like protein</fullName>
    </submittedName>
</protein>
<organism evidence="1 2">
    <name type="scientific">Violaceomyces palustris</name>
    <dbReference type="NCBI Taxonomy" id="1673888"/>
    <lineage>
        <taxon>Eukaryota</taxon>
        <taxon>Fungi</taxon>
        <taxon>Dikarya</taxon>
        <taxon>Basidiomycota</taxon>
        <taxon>Ustilaginomycotina</taxon>
        <taxon>Ustilaginomycetes</taxon>
        <taxon>Violaceomycetales</taxon>
        <taxon>Violaceomycetaceae</taxon>
        <taxon>Violaceomyces</taxon>
    </lineage>
</organism>
<gene>
    <name evidence="1" type="ORF">IE53DRAFT_404755</name>
</gene>
<evidence type="ECO:0000313" key="2">
    <source>
        <dbReference type="Proteomes" id="UP000245626"/>
    </source>
</evidence>
<evidence type="ECO:0000313" key="1">
    <source>
        <dbReference type="EMBL" id="PWN53167.1"/>
    </source>
</evidence>
<proteinExistence type="predicted"/>
<keyword evidence="2" id="KW-1185">Reference proteome</keyword>
<accession>A0ACD0P594</accession>
<sequence length="109" mass="11818">MFAAPLARAFASTTLQRDRQNDASAAASATPPPSQGEELIVQLLTQRFKPAQLKVQDVSGGCGSFYAISISSKEFKGLSTIKAHRMVNEELKEVIKGIHGLQLRTMAEE</sequence>
<reference evidence="1 2" key="1">
    <citation type="journal article" date="2018" name="Mol. Biol. Evol.">
        <title>Broad Genomic Sampling Reveals a Smut Pathogenic Ancestry of the Fungal Clade Ustilaginomycotina.</title>
        <authorList>
            <person name="Kijpornyongpan T."/>
            <person name="Mondo S.J."/>
            <person name="Barry K."/>
            <person name="Sandor L."/>
            <person name="Lee J."/>
            <person name="Lipzen A."/>
            <person name="Pangilinan J."/>
            <person name="LaButti K."/>
            <person name="Hainaut M."/>
            <person name="Henrissat B."/>
            <person name="Grigoriev I.V."/>
            <person name="Spatafora J.W."/>
            <person name="Aime M.C."/>
        </authorList>
    </citation>
    <scope>NUCLEOTIDE SEQUENCE [LARGE SCALE GENOMIC DNA]</scope>
    <source>
        <strain evidence="1 2">SA 807</strain>
    </source>
</reference>